<name>A0ABX9XN90_9PSED</name>
<organism evidence="2 3">
    <name type="scientific">Pseudomonas neustonica</name>
    <dbReference type="NCBI Taxonomy" id="2487346"/>
    <lineage>
        <taxon>Bacteria</taxon>
        <taxon>Pseudomonadati</taxon>
        <taxon>Pseudomonadota</taxon>
        <taxon>Gammaproteobacteria</taxon>
        <taxon>Pseudomonadales</taxon>
        <taxon>Pseudomonadaceae</taxon>
        <taxon>Pseudomonas</taxon>
    </lineage>
</organism>
<comment type="caution">
    <text evidence="2">The sequence shown here is derived from an EMBL/GenBank/DDBJ whole genome shotgun (WGS) entry which is preliminary data.</text>
</comment>
<feature type="region of interest" description="Disordered" evidence="1">
    <location>
        <begin position="303"/>
        <end position="331"/>
    </location>
</feature>
<evidence type="ECO:0000313" key="3">
    <source>
        <dbReference type="Proteomes" id="UP000275199"/>
    </source>
</evidence>
<sequence>MQPARLDLRVNKGATFRALLRVMQPSLIYKAITAIAATAPVRLTVAHELPTDWPVWVEQAQQLQALNRAPLRTTPHMASVIDASTLEINTINAAGTNAKGGQLIYQAPLDLTGATAVLQLLEEGADAGTLPVTVNASGWVGVDLTAAETAALGLAARDYVLDITLGSGEVLRAFAGTVAVELAGASAGQLCSGYAVIGGDRGPAGPTIASATVNASGHLIITLEDGTEIDAGYIGGGGGSGGAWGAIAGDITAQLDLMERLGLKVNQDTYNAFVVATSDALADRYTKAESDARYDATGTASGAVGAHEAAPDPHPQYTTAAEATASAPVQSVQGRQGAVVITTTDLNLQNVDNTSDDDKPISTALAAALDAKEDAVQDNLSASVPPTVDNDETEGYAPRSRWFDILARESYLCLSAATGAAVWVQTSLTLDELGSAALQDVSAFATSADLDAVEGQAQGYTDALRDDLQDSSNPAKGAAIVGLLGTNVGNYLSQLLDSKQVRIAAGALRNPGTGWEFIQDSEHDPINAVSVTVDDSVNLRVSFKGTNAKVIAGIAVPDEAYARHGLTVGCSVGVGSMDIRAFMPLEFSLATNGTSAPVVTARKEIANLISASRQGFSIRVNHPAVKDGGPLVQPYVGAPAVFADSVTDTTFNLAQSLPASPKYYRIRYVSGAWQLSTNDTGATLDSSAFSSNGNLVVTLGTAITLGEEFFQSVSDRYTSNCKIITPGLNSFTVRFYDATGAVRTTATDSTMESYIQYGPPVAAFNSSTTLPAGTYKIRRGPVPIDWSALTSPDSYGANANIWFFAIVEYE</sequence>
<gene>
    <name evidence="2" type="ORF">EF096_01970</name>
</gene>
<evidence type="ECO:0000313" key="2">
    <source>
        <dbReference type="EMBL" id="ROZ88481.1"/>
    </source>
</evidence>
<keyword evidence="3" id="KW-1185">Reference proteome</keyword>
<protein>
    <recommendedName>
        <fullName evidence="4">Phage tail protein</fullName>
    </recommendedName>
</protein>
<reference evidence="2 3" key="1">
    <citation type="submission" date="2018-11" db="EMBL/GenBank/DDBJ databases">
        <authorList>
            <person name="Jang G.I."/>
            <person name="Hwang C.Y."/>
        </authorList>
    </citation>
    <scope>NUCLEOTIDE SEQUENCE [LARGE SCALE GENOMIC DNA]</scope>
    <source>
        <strain evidence="2 3">SSM26</strain>
    </source>
</reference>
<proteinExistence type="predicted"/>
<dbReference type="RefSeq" id="WP_123887919.1">
    <property type="nucleotide sequence ID" value="NZ_RKKU01000001.1"/>
</dbReference>
<evidence type="ECO:0008006" key="4">
    <source>
        <dbReference type="Google" id="ProtNLM"/>
    </source>
</evidence>
<dbReference type="Proteomes" id="UP000275199">
    <property type="component" value="Unassembled WGS sequence"/>
</dbReference>
<dbReference type="EMBL" id="RKKU01000001">
    <property type="protein sequence ID" value="ROZ88481.1"/>
    <property type="molecule type" value="Genomic_DNA"/>
</dbReference>
<evidence type="ECO:0000256" key="1">
    <source>
        <dbReference type="SAM" id="MobiDB-lite"/>
    </source>
</evidence>
<accession>A0ABX9XN90</accession>
<feature type="compositionally biased region" description="Polar residues" evidence="1">
    <location>
        <begin position="316"/>
        <end position="331"/>
    </location>
</feature>